<protein>
    <recommendedName>
        <fullName evidence="2">DUF7730 domain-containing protein</fullName>
    </recommendedName>
</protein>
<dbReference type="InterPro" id="IPR056632">
    <property type="entry name" value="DUF7730"/>
</dbReference>
<reference evidence="3 4" key="1">
    <citation type="journal article" date="2016" name="Genome Biol. Evol.">
        <title>Divergent and convergent evolution of fungal pathogenicity.</title>
        <authorList>
            <person name="Shang Y."/>
            <person name="Xiao G."/>
            <person name="Zheng P."/>
            <person name="Cen K."/>
            <person name="Zhan S."/>
            <person name="Wang C."/>
        </authorList>
    </citation>
    <scope>NUCLEOTIDE SEQUENCE [LARGE SCALE GENOMIC DNA]</scope>
    <source>
        <strain evidence="3 4">RCEF 1005</strain>
    </source>
</reference>
<dbReference type="AlphaFoldDB" id="A0A162KH83"/>
<dbReference type="Proteomes" id="UP000076881">
    <property type="component" value="Unassembled WGS sequence"/>
</dbReference>
<gene>
    <name evidence="3" type="ORF">LEL_06876</name>
</gene>
<dbReference type="PANTHER" id="PTHR38790">
    <property type="entry name" value="2EXR DOMAIN-CONTAINING PROTEIN-RELATED"/>
    <property type="match status" value="1"/>
</dbReference>
<dbReference type="EMBL" id="AZHF01000005">
    <property type="protein sequence ID" value="OAA74888.1"/>
    <property type="molecule type" value="Genomic_DNA"/>
</dbReference>
<proteinExistence type="predicted"/>
<dbReference type="OrthoDB" id="515692at2759"/>
<comment type="caution">
    <text evidence="3">The sequence shown here is derived from an EMBL/GenBank/DDBJ whole genome shotgun (WGS) entry which is preliminary data.</text>
</comment>
<name>A0A162KH83_CORDF</name>
<sequence length="394" mass="45074">MAPPLSDSLRRLRNRVLLSEDDRRQQAIHTVPPLPPSPAPATVAAPVPSATSQSALFERLPAEIRQRILIEAFGDQLVHMHLSLERPLLRKYRSHSKSSNPGHAGLPGRYKFDDAARPFWRWRSSRCHAHCFHHQSWKCKAPQSSDQFLDRESCISGESCGHLGAPETCFLGATGWLRTCRQAYREGYDVLHRTNTVRLYGTFMFAHLPELLPGLSLESLTLVSLYWDMGWLRAYPRRLRLGDHPEEYNFMEGLEQLIQRLPSTLPNVKCLHLSLQGVFGDGEQWRAYGSRSAVVYRQAEALFRTVLVHVLELPKLTDFRLALPRSMFMPWLQEVLDITLEFEEAIWAKLPAKWLKRDISADLISSSKKKAEVDTFWVLLGISDLPPLTIRCFS</sequence>
<feature type="domain" description="DUF7730" evidence="2">
    <location>
        <begin position="51"/>
        <end position="235"/>
    </location>
</feature>
<keyword evidence="4" id="KW-1185">Reference proteome</keyword>
<feature type="region of interest" description="Disordered" evidence="1">
    <location>
        <begin position="20"/>
        <end position="45"/>
    </location>
</feature>
<dbReference type="PANTHER" id="PTHR38790:SF4">
    <property type="entry name" value="2EXR DOMAIN-CONTAINING PROTEIN"/>
    <property type="match status" value="1"/>
</dbReference>
<dbReference type="Pfam" id="PF24864">
    <property type="entry name" value="DUF7730"/>
    <property type="match status" value="1"/>
</dbReference>
<evidence type="ECO:0000313" key="3">
    <source>
        <dbReference type="EMBL" id="OAA74888.1"/>
    </source>
</evidence>
<organism evidence="3 4">
    <name type="scientific">Akanthomyces lecanii RCEF 1005</name>
    <dbReference type="NCBI Taxonomy" id="1081108"/>
    <lineage>
        <taxon>Eukaryota</taxon>
        <taxon>Fungi</taxon>
        <taxon>Dikarya</taxon>
        <taxon>Ascomycota</taxon>
        <taxon>Pezizomycotina</taxon>
        <taxon>Sordariomycetes</taxon>
        <taxon>Hypocreomycetidae</taxon>
        <taxon>Hypocreales</taxon>
        <taxon>Cordycipitaceae</taxon>
        <taxon>Akanthomyces</taxon>
        <taxon>Cordyceps confragosa</taxon>
    </lineage>
</organism>
<evidence type="ECO:0000256" key="1">
    <source>
        <dbReference type="SAM" id="MobiDB-lite"/>
    </source>
</evidence>
<accession>A0A162KH83</accession>
<evidence type="ECO:0000313" key="4">
    <source>
        <dbReference type="Proteomes" id="UP000076881"/>
    </source>
</evidence>
<dbReference type="STRING" id="1081108.A0A162KH83"/>
<evidence type="ECO:0000259" key="2">
    <source>
        <dbReference type="Pfam" id="PF24864"/>
    </source>
</evidence>